<accession>A0A9D9EZA4</accession>
<dbReference type="GO" id="GO:0006885">
    <property type="term" value="P:regulation of pH"/>
    <property type="evidence" value="ECO:0007669"/>
    <property type="project" value="UniProtKB-UniRule"/>
</dbReference>
<reference evidence="7" key="1">
    <citation type="submission" date="2020-10" db="EMBL/GenBank/DDBJ databases">
        <authorList>
            <person name="Gilroy R."/>
        </authorList>
    </citation>
    <scope>NUCLEOTIDE SEQUENCE</scope>
    <source>
        <strain evidence="7">B1-20833</strain>
    </source>
</reference>
<feature type="transmembrane region" description="Helical" evidence="6">
    <location>
        <begin position="263"/>
        <end position="282"/>
    </location>
</feature>
<comment type="caution">
    <text evidence="7">The sequence shown here is derived from an EMBL/GenBank/DDBJ whole genome shotgun (WGS) entry which is preliminary data.</text>
</comment>
<dbReference type="Gene3D" id="1.20.1530.10">
    <property type="entry name" value="Na+/H+ antiporter like domain"/>
    <property type="match status" value="1"/>
</dbReference>
<comment type="catalytic activity">
    <reaction evidence="6">
        <text>Na(+)(in) + 2 H(+)(out) = Na(+)(out) + 2 H(+)(in)</text>
        <dbReference type="Rhea" id="RHEA:29251"/>
        <dbReference type="ChEBI" id="CHEBI:15378"/>
        <dbReference type="ChEBI" id="CHEBI:29101"/>
    </reaction>
</comment>
<keyword evidence="6" id="KW-0050">Antiport</keyword>
<evidence type="ECO:0000313" key="8">
    <source>
        <dbReference type="Proteomes" id="UP000823661"/>
    </source>
</evidence>
<comment type="subcellular location">
    <subcellularLocation>
        <location evidence="1">Cell inner membrane</location>
        <topology evidence="1">Multi-pass membrane protein</topology>
    </subcellularLocation>
    <subcellularLocation>
        <location evidence="6">Cell membrane</location>
        <topology evidence="6">Multi-pass membrane protein</topology>
    </subcellularLocation>
</comment>
<comment type="similarity">
    <text evidence="6">Belongs to the NhaA Na(+)/H(+) (TC 2.A.33) antiporter family.</text>
</comment>
<evidence type="ECO:0000256" key="1">
    <source>
        <dbReference type="ARBA" id="ARBA00004429"/>
    </source>
</evidence>
<keyword evidence="3 6" id="KW-0812">Transmembrane</keyword>
<keyword evidence="4 6" id="KW-1133">Transmembrane helix</keyword>
<feature type="transmembrane region" description="Helical" evidence="6">
    <location>
        <begin position="96"/>
        <end position="113"/>
    </location>
</feature>
<feature type="transmembrane region" description="Helical" evidence="6">
    <location>
        <begin position="205"/>
        <end position="220"/>
    </location>
</feature>
<keyword evidence="5 6" id="KW-0472">Membrane</keyword>
<evidence type="ECO:0000256" key="3">
    <source>
        <dbReference type="ARBA" id="ARBA00022692"/>
    </source>
</evidence>
<gene>
    <name evidence="6 7" type="primary">nhaA</name>
    <name evidence="7" type="ORF">IAC06_05875</name>
</gene>
<evidence type="ECO:0000313" key="7">
    <source>
        <dbReference type="EMBL" id="MBO8452394.1"/>
    </source>
</evidence>
<dbReference type="HAMAP" id="MF_01844">
    <property type="entry name" value="NhaA"/>
    <property type="match status" value="1"/>
</dbReference>
<feature type="transmembrane region" description="Helical" evidence="6">
    <location>
        <begin position="294"/>
        <end position="313"/>
    </location>
</feature>
<evidence type="ECO:0000256" key="4">
    <source>
        <dbReference type="ARBA" id="ARBA00022989"/>
    </source>
</evidence>
<feature type="transmembrane region" description="Helical" evidence="6">
    <location>
        <begin position="56"/>
        <end position="75"/>
    </location>
</feature>
<keyword evidence="2 6" id="KW-1003">Cell membrane</keyword>
<dbReference type="Proteomes" id="UP000823661">
    <property type="component" value="Unassembled WGS sequence"/>
</dbReference>
<feature type="transmembrane region" description="Helical" evidence="6">
    <location>
        <begin position="152"/>
        <end position="174"/>
    </location>
</feature>
<dbReference type="GO" id="GO:0015385">
    <property type="term" value="F:sodium:proton antiporter activity"/>
    <property type="evidence" value="ECO:0007669"/>
    <property type="project" value="UniProtKB-UniRule"/>
</dbReference>
<evidence type="ECO:0000256" key="6">
    <source>
        <dbReference type="HAMAP-Rule" id="MF_01844"/>
    </source>
</evidence>
<proteinExistence type="inferred from homology"/>
<reference evidence="7" key="2">
    <citation type="journal article" date="2021" name="PeerJ">
        <title>Extensive microbial diversity within the chicken gut microbiome revealed by metagenomics and culture.</title>
        <authorList>
            <person name="Gilroy R."/>
            <person name="Ravi A."/>
            <person name="Getino M."/>
            <person name="Pursley I."/>
            <person name="Horton D.L."/>
            <person name="Alikhan N.F."/>
            <person name="Baker D."/>
            <person name="Gharbi K."/>
            <person name="Hall N."/>
            <person name="Watson M."/>
            <person name="Adriaenssens E.M."/>
            <person name="Foster-Nyarko E."/>
            <person name="Jarju S."/>
            <person name="Secka A."/>
            <person name="Antonio M."/>
            <person name="Oren A."/>
            <person name="Chaudhuri R.R."/>
            <person name="La Ragione R."/>
            <person name="Hildebrand F."/>
            <person name="Pallen M.J."/>
        </authorList>
    </citation>
    <scope>NUCLEOTIDE SEQUENCE</scope>
    <source>
        <strain evidence="7">B1-20833</strain>
    </source>
</reference>
<sequence>MTVKTAIQHPAAGGILLLVSASFAVLMATVPSMQWFDRMWDMEAGLDIGGWSLQMSIRHWINDALMAVFFFAAGLEIKREMVAGELSSVRKSALPVMAAIGGMLLPACIYALFNGGSPETSGGWGIPMATDIAFAVGVLSLLGDRVPAGVKIFLMTLAVVDDIGAIIVLALFYPVHPVEWGYMLAAVALALVLVVLNVRNVRRKPVYIILGTVLWYLIYMSGIHATVSGVVLAMVMPSRIRVKGAEGTVETKVDCSLEERIKPLVTFLIVPLFALANAGVAFNPEVFSNGLPGVSLGIAAGLLIGKPAGIFLFSLLSVKGRLAALPSGVEWKHIAAVGVIGGIGFTMSIFINSLSFTDPAVTDIGKISVLITSVIAMAAGLAAMAAVCGKDNKPIKIKVQ</sequence>
<dbReference type="InterPro" id="IPR023171">
    <property type="entry name" value="Na/H_antiporter_dom_sf"/>
</dbReference>
<dbReference type="PANTHER" id="PTHR30341">
    <property type="entry name" value="SODIUM ION/PROTON ANTIPORTER NHAA-RELATED"/>
    <property type="match status" value="1"/>
</dbReference>
<keyword evidence="6" id="KW-0739">Sodium transport</keyword>
<dbReference type="NCBIfam" id="NF007112">
    <property type="entry name" value="PRK09561.1"/>
    <property type="match status" value="1"/>
</dbReference>
<feature type="transmembrane region" description="Helical" evidence="6">
    <location>
        <begin position="367"/>
        <end position="388"/>
    </location>
</feature>
<feature type="transmembrane region" description="Helical" evidence="6">
    <location>
        <begin position="180"/>
        <end position="198"/>
    </location>
</feature>
<feature type="transmembrane region" description="Helical" evidence="6">
    <location>
        <begin position="12"/>
        <end position="36"/>
    </location>
</feature>
<name>A0A9D9EZA4_9BACT</name>
<dbReference type="NCBIfam" id="TIGR00773">
    <property type="entry name" value="NhaA"/>
    <property type="match status" value="1"/>
</dbReference>
<keyword evidence="6" id="KW-0406">Ion transport</keyword>
<dbReference type="InterPro" id="IPR004670">
    <property type="entry name" value="NhaA"/>
</dbReference>
<dbReference type="AlphaFoldDB" id="A0A9D9EZA4"/>
<keyword evidence="6" id="KW-0915">Sodium</keyword>
<evidence type="ECO:0000256" key="2">
    <source>
        <dbReference type="ARBA" id="ARBA00022475"/>
    </source>
</evidence>
<protein>
    <recommendedName>
        <fullName evidence="6">Na(+)/H(+) antiporter NhaA</fullName>
    </recommendedName>
    <alternativeName>
        <fullName evidence="6">Sodium/proton antiporter NhaA</fullName>
    </alternativeName>
</protein>
<comment type="function">
    <text evidence="6">Na(+)/H(+) antiporter that extrudes sodium in exchange for external protons.</text>
</comment>
<keyword evidence="6" id="KW-0813">Transport</keyword>
<feature type="transmembrane region" description="Helical" evidence="6">
    <location>
        <begin position="334"/>
        <end position="355"/>
    </location>
</feature>
<dbReference type="Pfam" id="PF06965">
    <property type="entry name" value="Na_H_antiport_1"/>
    <property type="match status" value="1"/>
</dbReference>
<dbReference type="PANTHER" id="PTHR30341:SF0">
    <property type="entry name" value="NA(+)_H(+) ANTIPORTER NHAA"/>
    <property type="match status" value="1"/>
</dbReference>
<evidence type="ECO:0000256" key="5">
    <source>
        <dbReference type="ARBA" id="ARBA00023136"/>
    </source>
</evidence>
<organism evidence="7 8">
    <name type="scientific">Candidatus Cryptobacteroides intestinavium</name>
    <dbReference type="NCBI Taxonomy" id="2840766"/>
    <lineage>
        <taxon>Bacteria</taxon>
        <taxon>Pseudomonadati</taxon>
        <taxon>Bacteroidota</taxon>
        <taxon>Bacteroidia</taxon>
        <taxon>Bacteroidales</taxon>
        <taxon>Candidatus Cryptobacteroides</taxon>
    </lineage>
</organism>
<dbReference type="GO" id="GO:0005886">
    <property type="term" value="C:plasma membrane"/>
    <property type="evidence" value="ECO:0007669"/>
    <property type="project" value="UniProtKB-SubCell"/>
</dbReference>
<dbReference type="EMBL" id="JADIMI010000057">
    <property type="protein sequence ID" value="MBO8452394.1"/>
    <property type="molecule type" value="Genomic_DNA"/>
</dbReference>
<feature type="transmembrane region" description="Helical" evidence="6">
    <location>
        <begin position="125"/>
        <end position="143"/>
    </location>
</feature>